<evidence type="ECO:0008006" key="4">
    <source>
        <dbReference type="Google" id="ProtNLM"/>
    </source>
</evidence>
<dbReference type="Proteomes" id="UP000008720">
    <property type="component" value="Chromosome"/>
</dbReference>
<dbReference type="RefSeq" id="WP_013453797.1">
    <property type="nucleotide sequence ID" value="NC_014759.1"/>
</dbReference>
<gene>
    <name evidence="2" type="ordered locus">Ftrac_1662</name>
</gene>
<accession>E4TQV0</accession>
<evidence type="ECO:0000313" key="2">
    <source>
        <dbReference type="EMBL" id="ADR21650.1"/>
    </source>
</evidence>
<feature type="signal peptide" evidence="1">
    <location>
        <begin position="1"/>
        <end position="20"/>
    </location>
</feature>
<dbReference type="PROSITE" id="PS51257">
    <property type="entry name" value="PROKAR_LIPOPROTEIN"/>
    <property type="match status" value="1"/>
</dbReference>
<dbReference type="AlphaFoldDB" id="E4TQV0"/>
<feature type="chain" id="PRO_5003187255" description="BNR repeat-containing glycosyl hydrolase" evidence="1">
    <location>
        <begin position="21"/>
        <end position="237"/>
    </location>
</feature>
<dbReference type="KEGG" id="mtt:Ftrac_1662"/>
<name>E4TQV0_MARTH</name>
<dbReference type="eggNOG" id="ENOG50336EH">
    <property type="taxonomic scope" value="Bacteria"/>
</dbReference>
<dbReference type="SUPFAM" id="SSF50939">
    <property type="entry name" value="Sialidases"/>
    <property type="match status" value="1"/>
</dbReference>
<evidence type="ECO:0000313" key="3">
    <source>
        <dbReference type="Proteomes" id="UP000008720"/>
    </source>
</evidence>
<keyword evidence="1" id="KW-0732">Signal</keyword>
<protein>
    <recommendedName>
        <fullName evidence="4">BNR repeat-containing glycosyl hydrolase</fullName>
    </recommendedName>
</protein>
<reference evidence="2 3" key="1">
    <citation type="journal article" date="2011" name="Stand. Genomic Sci.">
        <title>Complete genome sequence of Marivirga tractuosa type strain (H-43).</title>
        <authorList>
            <person name="Pagani I."/>
            <person name="Chertkov O."/>
            <person name="Lapidus A."/>
            <person name="Lucas S."/>
            <person name="Del Rio T.G."/>
            <person name="Tice H."/>
            <person name="Copeland A."/>
            <person name="Cheng J.F."/>
            <person name="Nolan M."/>
            <person name="Saunders E."/>
            <person name="Pitluck S."/>
            <person name="Held B."/>
            <person name="Goodwin L."/>
            <person name="Liolios K."/>
            <person name="Ovchinikova G."/>
            <person name="Ivanova N."/>
            <person name="Mavromatis K."/>
            <person name="Pati A."/>
            <person name="Chen A."/>
            <person name="Palaniappan K."/>
            <person name="Land M."/>
            <person name="Hauser L."/>
            <person name="Jeffries C.D."/>
            <person name="Detter J.C."/>
            <person name="Han C."/>
            <person name="Tapia R."/>
            <person name="Ngatchou-Djao O.D."/>
            <person name="Rohde M."/>
            <person name="Goker M."/>
            <person name="Spring S."/>
            <person name="Sikorski J."/>
            <person name="Woyke T."/>
            <person name="Bristow J."/>
            <person name="Eisen J.A."/>
            <person name="Markowitz V."/>
            <person name="Hugenholtz P."/>
            <person name="Klenk H.P."/>
            <person name="Kyrpides N.C."/>
        </authorList>
    </citation>
    <scope>NUCLEOTIDE SEQUENCE [LARGE SCALE GENOMIC DNA]</scope>
    <source>
        <strain evidence="3">ATCC 23168 / DSM 4126 / NBRC 15989 / NCIMB 1408 / VKM B-1430 / H-43</strain>
    </source>
</reference>
<dbReference type="OrthoDB" id="749229at2"/>
<dbReference type="HOGENOM" id="CLU_1193286_0_0_10"/>
<keyword evidence="3" id="KW-1185">Reference proteome</keyword>
<dbReference type="InterPro" id="IPR036278">
    <property type="entry name" value="Sialidase_sf"/>
</dbReference>
<evidence type="ECO:0000256" key="1">
    <source>
        <dbReference type="SAM" id="SignalP"/>
    </source>
</evidence>
<proteinExistence type="predicted"/>
<organism evidence="2 3">
    <name type="scientific">Marivirga tractuosa (strain ATCC 23168 / DSM 4126 / NBRC 15989 / NCIMB 1408 / VKM B-1430 / H-43)</name>
    <name type="common">Microscilla tractuosa</name>
    <name type="synonym">Flexibacter tractuosus</name>
    <dbReference type="NCBI Taxonomy" id="643867"/>
    <lineage>
        <taxon>Bacteria</taxon>
        <taxon>Pseudomonadati</taxon>
        <taxon>Bacteroidota</taxon>
        <taxon>Cytophagia</taxon>
        <taxon>Cytophagales</taxon>
        <taxon>Marivirgaceae</taxon>
        <taxon>Marivirga</taxon>
    </lineage>
</organism>
<dbReference type="EMBL" id="CP002349">
    <property type="protein sequence ID" value="ADR21650.1"/>
    <property type="molecule type" value="Genomic_DNA"/>
</dbReference>
<sequence>MRLIANFPLLLLLFISTSCEEFNTEPMVVQEEYDNWTVLQIPNGEEAHAISGSIDDVLVVTTYTKVYATKDAGETWDEVADFSGIMPGLLERNDSLFIFGAYGQGADYDIASSVARFSLDKGYTWQEDKKNVYSRLSVPIKYVKAENEISYKIKKNTFKLDGSETEYVGTSDIEKTIDDYTAKLEIPFEYILNNLHLDDQNRLYVAASYGTVNENGTVKPGGRNAPALVFISKSPLP</sequence>